<dbReference type="PANTHER" id="PTHR22930:SF289">
    <property type="entry name" value="DDE TNP4 DOMAIN-CONTAINING PROTEIN-RELATED"/>
    <property type="match status" value="1"/>
</dbReference>
<reference evidence="9" key="2">
    <citation type="submission" date="2022-06" db="UniProtKB">
        <authorList>
            <consortium name="EnsemblMetazoa"/>
        </authorList>
    </citation>
    <scope>IDENTIFICATION</scope>
</reference>
<feature type="domain" description="DDE Tnp4" evidence="8">
    <location>
        <begin position="127"/>
        <end position="277"/>
    </location>
</feature>
<reference evidence="10" key="1">
    <citation type="submission" date="2010-06" db="EMBL/GenBank/DDBJ databases">
        <authorList>
            <person name="Jiang H."/>
            <person name="Abraham K."/>
            <person name="Ali S."/>
            <person name="Alsbrooks S.L."/>
            <person name="Anim B.N."/>
            <person name="Anosike U.S."/>
            <person name="Attaway T."/>
            <person name="Bandaranaike D.P."/>
            <person name="Battles P.K."/>
            <person name="Bell S.N."/>
            <person name="Bell A.V."/>
            <person name="Beltran B."/>
            <person name="Bickham C."/>
            <person name="Bustamante Y."/>
            <person name="Caleb T."/>
            <person name="Canada A."/>
            <person name="Cardenas V."/>
            <person name="Carter K."/>
            <person name="Chacko J."/>
            <person name="Chandrabose M.N."/>
            <person name="Chavez D."/>
            <person name="Chavez A."/>
            <person name="Chen L."/>
            <person name="Chu H.-S."/>
            <person name="Claassen K.J."/>
            <person name="Cockrell R."/>
            <person name="Collins M."/>
            <person name="Cooper J.A."/>
            <person name="Cree A."/>
            <person name="Curry S.M."/>
            <person name="Da Y."/>
            <person name="Dao M.D."/>
            <person name="Das B."/>
            <person name="Davila M.-L."/>
            <person name="Davy-Carroll L."/>
            <person name="Denson S."/>
            <person name="Dinh H."/>
            <person name="Ebong V.E."/>
            <person name="Edwards J.R."/>
            <person name="Egan A."/>
            <person name="El-Daye J."/>
            <person name="Escobedo L."/>
            <person name="Fernandez S."/>
            <person name="Fernando P.R."/>
            <person name="Flagg N."/>
            <person name="Forbes L.D."/>
            <person name="Fowler R.G."/>
            <person name="Fu Q."/>
            <person name="Gabisi R.A."/>
            <person name="Ganer J."/>
            <person name="Garbino Pronczuk A."/>
            <person name="Garcia R.M."/>
            <person name="Garner T."/>
            <person name="Garrett T.E."/>
            <person name="Gonzalez D.A."/>
            <person name="Hamid H."/>
            <person name="Hawkins E.S."/>
            <person name="Hirani K."/>
            <person name="Hogues M.E."/>
            <person name="Hollins B."/>
            <person name="Hsiao C.-H."/>
            <person name="Jabil R."/>
            <person name="James M.L."/>
            <person name="Jhangiani S.N."/>
            <person name="Johnson B."/>
            <person name="Johnson Q."/>
            <person name="Joshi V."/>
            <person name="Kalu J.B."/>
            <person name="Kam C."/>
            <person name="Kashfia A."/>
            <person name="Keebler J."/>
            <person name="Kisamo H."/>
            <person name="Kovar C.L."/>
            <person name="Lago L.A."/>
            <person name="Lai C.-Y."/>
            <person name="Laidlaw J."/>
            <person name="Lara F."/>
            <person name="Le T.-K."/>
            <person name="Lee S.L."/>
            <person name="Legall F.H."/>
            <person name="Lemon S.J."/>
            <person name="Lewis L.R."/>
            <person name="Li B."/>
            <person name="Liu Y."/>
            <person name="Liu Y.-S."/>
            <person name="Lopez J."/>
            <person name="Lozado R.J."/>
            <person name="Lu J."/>
            <person name="Madu R.C."/>
            <person name="Maheshwari M."/>
            <person name="Maheshwari R."/>
            <person name="Malloy K."/>
            <person name="Martinez E."/>
            <person name="Mathew T."/>
            <person name="Mercado I.C."/>
            <person name="Mercado C."/>
            <person name="Meyer B."/>
            <person name="Montgomery K."/>
            <person name="Morgan M.B."/>
            <person name="Munidasa M."/>
            <person name="Nazareth L.V."/>
            <person name="Nelson J."/>
            <person name="Ng B.M."/>
            <person name="Nguyen N.B."/>
            <person name="Nguyen P.Q."/>
            <person name="Nguyen T."/>
            <person name="Obregon M."/>
            <person name="Okwuonu G.O."/>
            <person name="Onwere C.G."/>
            <person name="Orozco G."/>
            <person name="Parra A."/>
            <person name="Patel S."/>
            <person name="Patil S."/>
            <person name="Perez A."/>
            <person name="Perez Y."/>
            <person name="Pham C."/>
            <person name="Primus E.L."/>
            <person name="Pu L.-L."/>
            <person name="Puazo M."/>
            <person name="Qin X."/>
            <person name="Quiroz J.B."/>
            <person name="Reese J."/>
            <person name="Richards S."/>
            <person name="Rives C.M."/>
            <person name="Robberts R."/>
            <person name="Ruiz S.J."/>
            <person name="Ruiz M.J."/>
            <person name="Santibanez J."/>
            <person name="Schneider B.W."/>
            <person name="Sisson I."/>
            <person name="Smith M."/>
            <person name="Sodergren E."/>
            <person name="Song X.-Z."/>
            <person name="Song B.B."/>
            <person name="Summersgill H."/>
            <person name="Thelus R."/>
            <person name="Thornton R.D."/>
            <person name="Trejos Z.Y."/>
            <person name="Usmani K."/>
            <person name="Vattathil S."/>
            <person name="Villasana D."/>
            <person name="Walker D.L."/>
            <person name="Wang S."/>
            <person name="Wang K."/>
            <person name="White C.S."/>
            <person name="Williams A.C."/>
            <person name="Williamson J."/>
            <person name="Wilson K."/>
            <person name="Woghiren I.O."/>
            <person name="Woodworth J.R."/>
            <person name="Worley K.C."/>
            <person name="Wright R.A."/>
            <person name="Wu W."/>
            <person name="Young L."/>
            <person name="Zhang L."/>
            <person name="Zhang J."/>
            <person name="Zhu Y."/>
            <person name="Muzny D.M."/>
            <person name="Weinstock G."/>
            <person name="Gibbs R.A."/>
        </authorList>
    </citation>
    <scope>NUCLEOTIDE SEQUENCE [LARGE SCALE GENOMIC DNA]</scope>
    <source>
        <strain evidence="10">LSR1</strain>
    </source>
</reference>
<dbReference type="AlphaFoldDB" id="A0A8R2FE47"/>
<evidence type="ECO:0000313" key="9">
    <source>
        <dbReference type="EnsemblMetazoa" id="XP_008189984.1"/>
    </source>
</evidence>
<evidence type="ECO:0000256" key="1">
    <source>
        <dbReference type="ARBA" id="ARBA00001968"/>
    </source>
</evidence>
<organism evidence="9 10">
    <name type="scientific">Acyrthosiphon pisum</name>
    <name type="common">Pea aphid</name>
    <dbReference type="NCBI Taxonomy" id="7029"/>
    <lineage>
        <taxon>Eukaryota</taxon>
        <taxon>Metazoa</taxon>
        <taxon>Ecdysozoa</taxon>
        <taxon>Arthropoda</taxon>
        <taxon>Hexapoda</taxon>
        <taxon>Insecta</taxon>
        <taxon>Pterygota</taxon>
        <taxon>Neoptera</taxon>
        <taxon>Paraneoptera</taxon>
        <taxon>Hemiptera</taxon>
        <taxon>Sternorrhyncha</taxon>
        <taxon>Aphidomorpha</taxon>
        <taxon>Aphidoidea</taxon>
        <taxon>Aphididae</taxon>
        <taxon>Macrosiphini</taxon>
        <taxon>Acyrthosiphon</taxon>
    </lineage>
</organism>
<dbReference type="GO" id="GO:0005634">
    <property type="term" value="C:nucleus"/>
    <property type="evidence" value="ECO:0007669"/>
    <property type="project" value="UniProtKB-SubCell"/>
</dbReference>
<protein>
    <recommendedName>
        <fullName evidence="8">DDE Tnp4 domain-containing protein</fullName>
    </recommendedName>
</protein>
<evidence type="ECO:0000256" key="4">
    <source>
        <dbReference type="ARBA" id="ARBA00022722"/>
    </source>
</evidence>
<keyword evidence="5" id="KW-0479">Metal-binding</keyword>
<evidence type="ECO:0000256" key="5">
    <source>
        <dbReference type="ARBA" id="ARBA00022723"/>
    </source>
</evidence>
<dbReference type="EnsemblMetazoa" id="XM_008191762.1">
    <property type="protein sequence ID" value="XP_008189984.1"/>
    <property type="gene ID" value="LOC103311923"/>
</dbReference>
<dbReference type="OrthoDB" id="6584660at2759"/>
<keyword evidence="7" id="KW-0539">Nucleus</keyword>
<dbReference type="Proteomes" id="UP000007819">
    <property type="component" value="Chromosome X"/>
</dbReference>
<dbReference type="InterPro" id="IPR045249">
    <property type="entry name" value="HARBI1-like"/>
</dbReference>
<dbReference type="Pfam" id="PF13359">
    <property type="entry name" value="DDE_Tnp_4"/>
    <property type="match status" value="1"/>
</dbReference>
<dbReference type="GO" id="GO:0046872">
    <property type="term" value="F:metal ion binding"/>
    <property type="evidence" value="ECO:0007669"/>
    <property type="project" value="UniProtKB-KW"/>
</dbReference>
<evidence type="ECO:0000313" key="10">
    <source>
        <dbReference type="Proteomes" id="UP000007819"/>
    </source>
</evidence>
<evidence type="ECO:0000259" key="8">
    <source>
        <dbReference type="Pfam" id="PF13359"/>
    </source>
</evidence>
<proteinExistence type="inferred from homology"/>
<dbReference type="RefSeq" id="XP_008189984.1">
    <property type="nucleotide sequence ID" value="XM_008191762.1"/>
</dbReference>
<comment type="subcellular location">
    <subcellularLocation>
        <location evidence="2">Nucleus</location>
    </subcellularLocation>
</comment>
<evidence type="ECO:0000256" key="7">
    <source>
        <dbReference type="ARBA" id="ARBA00023242"/>
    </source>
</evidence>
<keyword evidence="10" id="KW-1185">Reference proteome</keyword>
<dbReference type="GO" id="GO:0004518">
    <property type="term" value="F:nuclease activity"/>
    <property type="evidence" value="ECO:0007669"/>
    <property type="project" value="UniProtKB-KW"/>
</dbReference>
<comment type="similarity">
    <text evidence="3">Belongs to the HARBI1 family.</text>
</comment>
<dbReference type="KEGG" id="api:103311923"/>
<keyword evidence="4" id="KW-0540">Nuclease</keyword>
<name>A0A8R2FE47_ACYPI</name>
<dbReference type="GeneID" id="103311923"/>
<evidence type="ECO:0000256" key="2">
    <source>
        <dbReference type="ARBA" id="ARBA00004123"/>
    </source>
</evidence>
<accession>A0A8R2FE47</accession>
<sequence>MSLSDSDSSSDDDFVIEVLRVLPRPRFFRDRSNPFTEYDDIDFKQRFRLSKTMLIELLDMVQDHLCQNTLRNMSLSPILQLLITLRYYATGAFQRHLNQMPKTEADRKLVYENFYKMRQFPKVIGAIDCTHIRIQSPNKNIGERFRNRKGYFSINVQAVRNSNLQFTNIVARWPGSVHDSTIFDNSLLRAQLENNEFGDAVLVGDGGYACRNYMMTPLSNPTTEAEVQYQKAQIGTRNVIERTFGVWKRRFPVLSVGIRTQIPTTLVTIIATAVLHNMLIKSNDPLPVDETLLIDDLRQQVPVFLVPQTGNIKRRTLIDTVFS</sequence>
<evidence type="ECO:0000256" key="3">
    <source>
        <dbReference type="ARBA" id="ARBA00006958"/>
    </source>
</evidence>
<dbReference type="InterPro" id="IPR027806">
    <property type="entry name" value="HARBI1_dom"/>
</dbReference>
<evidence type="ECO:0000256" key="6">
    <source>
        <dbReference type="ARBA" id="ARBA00022801"/>
    </source>
</evidence>
<dbReference type="GO" id="GO:0016787">
    <property type="term" value="F:hydrolase activity"/>
    <property type="evidence" value="ECO:0007669"/>
    <property type="project" value="UniProtKB-KW"/>
</dbReference>
<keyword evidence="6" id="KW-0378">Hydrolase</keyword>
<comment type="cofactor">
    <cofactor evidence="1">
        <name>a divalent metal cation</name>
        <dbReference type="ChEBI" id="CHEBI:60240"/>
    </cofactor>
</comment>
<dbReference type="PANTHER" id="PTHR22930">
    <property type="match status" value="1"/>
</dbReference>